<protein>
    <recommendedName>
        <fullName evidence="3">Secreted protein</fullName>
    </recommendedName>
</protein>
<name>A0ABS8TEL6_DATST</name>
<evidence type="ECO:0000313" key="1">
    <source>
        <dbReference type="EMBL" id="MCD7469029.1"/>
    </source>
</evidence>
<organism evidence="1 2">
    <name type="scientific">Datura stramonium</name>
    <name type="common">Jimsonweed</name>
    <name type="synonym">Common thornapple</name>
    <dbReference type="NCBI Taxonomy" id="4076"/>
    <lineage>
        <taxon>Eukaryota</taxon>
        <taxon>Viridiplantae</taxon>
        <taxon>Streptophyta</taxon>
        <taxon>Embryophyta</taxon>
        <taxon>Tracheophyta</taxon>
        <taxon>Spermatophyta</taxon>
        <taxon>Magnoliopsida</taxon>
        <taxon>eudicotyledons</taxon>
        <taxon>Gunneridae</taxon>
        <taxon>Pentapetalae</taxon>
        <taxon>asterids</taxon>
        <taxon>lamiids</taxon>
        <taxon>Solanales</taxon>
        <taxon>Solanaceae</taxon>
        <taxon>Solanoideae</taxon>
        <taxon>Datureae</taxon>
        <taxon>Datura</taxon>
    </lineage>
</organism>
<sequence>MSQRRTKAVSHRRNSRCITLKEGRVTLAIATLLLPCRVGHSAASSLRIASSLCRVRSWACHICHNAGLRRVSLPSRGSWPSHSTSLSGRRRVALCHCGIL</sequence>
<evidence type="ECO:0000313" key="2">
    <source>
        <dbReference type="Proteomes" id="UP000823775"/>
    </source>
</evidence>
<proteinExistence type="predicted"/>
<dbReference type="Proteomes" id="UP000823775">
    <property type="component" value="Unassembled WGS sequence"/>
</dbReference>
<dbReference type="EMBL" id="JACEIK010001394">
    <property type="protein sequence ID" value="MCD7469029.1"/>
    <property type="molecule type" value="Genomic_DNA"/>
</dbReference>
<comment type="caution">
    <text evidence="1">The sequence shown here is derived from an EMBL/GenBank/DDBJ whole genome shotgun (WGS) entry which is preliminary data.</text>
</comment>
<reference evidence="1 2" key="1">
    <citation type="journal article" date="2021" name="BMC Genomics">
        <title>Datura genome reveals duplications of psychoactive alkaloid biosynthetic genes and high mutation rate following tissue culture.</title>
        <authorList>
            <person name="Rajewski A."/>
            <person name="Carter-House D."/>
            <person name="Stajich J."/>
            <person name="Litt A."/>
        </authorList>
    </citation>
    <scope>NUCLEOTIDE SEQUENCE [LARGE SCALE GENOMIC DNA]</scope>
    <source>
        <strain evidence="1">AR-01</strain>
    </source>
</reference>
<gene>
    <name evidence="1" type="ORF">HAX54_007647</name>
</gene>
<keyword evidence="2" id="KW-1185">Reference proteome</keyword>
<evidence type="ECO:0008006" key="3">
    <source>
        <dbReference type="Google" id="ProtNLM"/>
    </source>
</evidence>
<accession>A0ABS8TEL6</accession>